<dbReference type="STRING" id="341663.Q0CCS3"/>
<dbReference type="Proteomes" id="UP000007963">
    <property type="component" value="Unassembled WGS sequence"/>
</dbReference>
<dbReference type="AlphaFoldDB" id="Q0CCS3"/>
<dbReference type="HOGENOM" id="CLU_139293_0_0_1"/>
<protein>
    <submittedName>
        <fullName evidence="1">Uncharacterized protein</fullName>
    </submittedName>
</protein>
<dbReference type="EMBL" id="CH476606">
    <property type="protein sequence ID" value="EAU30643.1"/>
    <property type="molecule type" value="Genomic_DNA"/>
</dbReference>
<gene>
    <name evidence="1" type="ORF">ATEG_08511</name>
</gene>
<dbReference type="OrthoDB" id="4392610at2759"/>
<dbReference type="VEuPathDB" id="FungiDB:ATEG_08511"/>
<dbReference type="eggNOG" id="ENOG502SDNM">
    <property type="taxonomic scope" value="Eukaryota"/>
</dbReference>
<organism evidence="1 2">
    <name type="scientific">Aspergillus terreus (strain NIH 2624 / FGSC A1156)</name>
    <dbReference type="NCBI Taxonomy" id="341663"/>
    <lineage>
        <taxon>Eukaryota</taxon>
        <taxon>Fungi</taxon>
        <taxon>Dikarya</taxon>
        <taxon>Ascomycota</taxon>
        <taxon>Pezizomycotina</taxon>
        <taxon>Eurotiomycetes</taxon>
        <taxon>Eurotiomycetidae</taxon>
        <taxon>Eurotiales</taxon>
        <taxon>Aspergillaceae</taxon>
        <taxon>Aspergillus</taxon>
        <taxon>Aspergillus subgen. Circumdati</taxon>
    </lineage>
</organism>
<dbReference type="OMA" id="KSMGLCL"/>
<name>Q0CCS3_ASPTN</name>
<dbReference type="RefSeq" id="XP_001217097.1">
    <property type="nucleotide sequence ID" value="XM_001217096.1"/>
</dbReference>
<dbReference type="GeneID" id="4323243"/>
<evidence type="ECO:0000313" key="1">
    <source>
        <dbReference type="EMBL" id="EAU30643.1"/>
    </source>
</evidence>
<reference evidence="2" key="1">
    <citation type="submission" date="2005-09" db="EMBL/GenBank/DDBJ databases">
        <title>Annotation of the Aspergillus terreus NIH2624 genome.</title>
        <authorList>
            <person name="Birren B.W."/>
            <person name="Lander E.S."/>
            <person name="Galagan J.E."/>
            <person name="Nusbaum C."/>
            <person name="Devon K."/>
            <person name="Henn M."/>
            <person name="Ma L.-J."/>
            <person name="Jaffe D.B."/>
            <person name="Butler J."/>
            <person name="Alvarez P."/>
            <person name="Gnerre S."/>
            <person name="Grabherr M."/>
            <person name="Kleber M."/>
            <person name="Mauceli E.W."/>
            <person name="Brockman W."/>
            <person name="Rounsley S."/>
            <person name="Young S.K."/>
            <person name="LaButti K."/>
            <person name="Pushparaj V."/>
            <person name="DeCaprio D."/>
            <person name="Crawford M."/>
            <person name="Koehrsen M."/>
            <person name="Engels R."/>
            <person name="Montgomery P."/>
            <person name="Pearson M."/>
            <person name="Howarth C."/>
            <person name="Larson L."/>
            <person name="Luoma S."/>
            <person name="White J."/>
            <person name="Alvarado L."/>
            <person name="Kodira C.D."/>
            <person name="Zeng Q."/>
            <person name="Oleary S."/>
            <person name="Yandava C."/>
            <person name="Denning D.W."/>
            <person name="Nierman W.C."/>
            <person name="Milne T."/>
            <person name="Madden K."/>
        </authorList>
    </citation>
    <scope>NUCLEOTIDE SEQUENCE [LARGE SCALE GENOMIC DNA]</scope>
    <source>
        <strain evidence="2">NIH 2624 / FGSC A1156</strain>
    </source>
</reference>
<accession>Q0CCS3</accession>
<evidence type="ECO:0000313" key="2">
    <source>
        <dbReference type="Proteomes" id="UP000007963"/>
    </source>
</evidence>
<sequence length="140" mass="16169">MAAVAAQLPLADKQAVIHAYRHLYRAGLKVINYSSPSRHVLRRTLRSSFRDSSFLDFNQQKISNTLQFLHRAADVAGIEHKIVKNLMMVRYWEQPHLRKDLRILKGIGVNQRQSSLRKDANEQFNLTLMLLNESLGTCLR</sequence>
<proteinExistence type="predicted"/>